<accession>A0A3B6VN47</accession>
<dbReference type="GeneID" id="56440290"/>
<dbReference type="EMBL" id="CP002873">
    <property type="protein sequence ID" value="AGA66544.1"/>
    <property type="molecule type" value="Genomic_DNA"/>
</dbReference>
<dbReference type="InterPro" id="IPR011057">
    <property type="entry name" value="Mss4-like_sf"/>
</dbReference>
<keyword evidence="2" id="KW-0560">Oxidoreductase</keyword>
<evidence type="ECO:0000256" key="2">
    <source>
        <dbReference type="ARBA" id="ARBA00023002"/>
    </source>
</evidence>
<reference evidence="5 6" key="1">
    <citation type="journal article" date="2013" name="Genome Announc.">
        <title>Complete Genome Sequence of the Porcine Strain Brachyspira pilosicoli P43/6/78(T.).</title>
        <authorList>
            <person name="Lin C."/>
            <person name="den Bakker H.C."/>
            <person name="Suzuki H."/>
            <person name="Lefebure T."/>
            <person name="Ponnala L."/>
            <person name="Sun Q."/>
            <person name="Stanhope M.J."/>
            <person name="Wiedmann M."/>
            <person name="Duhamel G.E."/>
        </authorList>
    </citation>
    <scope>NUCLEOTIDE SEQUENCE [LARGE SCALE GENOMIC DNA]</scope>
    <source>
        <strain evidence="5 6">P43/6/78</strain>
    </source>
</reference>
<dbReference type="GO" id="GO:0005737">
    <property type="term" value="C:cytoplasm"/>
    <property type="evidence" value="ECO:0007669"/>
    <property type="project" value="TreeGrafter"/>
</dbReference>
<dbReference type="RefSeq" id="WP_013244660.1">
    <property type="nucleotide sequence ID" value="NC_019908.1"/>
</dbReference>
<evidence type="ECO:0000313" key="6">
    <source>
        <dbReference type="Proteomes" id="UP000010793"/>
    </source>
</evidence>
<dbReference type="GO" id="GO:0006979">
    <property type="term" value="P:response to oxidative stress"/>
    <property type="evidence" value="ECO:0007669"/>
    <property type="project" value="InterPro"/>
</dbReference>
<dbReference type="Proteomes" id="UP000010793">
    <property type="component" value="Chromosome"/>
</dbReference>
<dbReference type="PANTHER" id="PTHR10173">
    <property type="entry name" value="METHIONINE SULFOXIDE REDUCTASE"/>
    <property type="match status" value="1"/>
</dbReference>
<dbReference type="EC" id="1.8.4.12" evidence="1"/>
<dbReference type="PROSITE" id="PS51257">
    <property type="entry name" value="PROKAR_LIPOPROTEIN"/>
    <property type="match status" value="1"/>
</dbReference>
<dbReference type="PROSITE" id="PS51790">
    <property type="entry name" value="MSRB"/>
    <property type="match status" value="1"/>
</dbReference>
<dbReference type="PANTHER" id="PTHR10173:SF52">
    <property type="entry name" value="METHIONINE-R-SULFOXIDE REDUCTASE B1"/>
    <property type="match status" value="1"/>
</dbReference>
<organism evidence="5 6">
    <name type="scientific">Brachyspira pilosicoli P43/6/78</name>
    <dbReference type="NCBI Taxonomy" id="1042417"/>
    <lineage>
        <taxon>Bacteria</taxon>
        <taxon>Pseudomonadati</taxon>
        <taxon>Spirochaetota</taxon>
        <taxon>Spirochaetia</taxon>
        <taxon>Brachyspirales</taxon>
        <taxon>Brachyspiraceae</taxon>
        <taxon>Brachyspira</taxon>
    </lineage>
</organism>
<dbReference type="SUPFAM" id="SSF51316">
    <property type="entry name" value="Mss4-like"/>
    <property type="match status" value="1"/>
</dbReference>
<dbReference type="NCBIfam" id="TIGR00357">
    <property type="entry name" value="peptide-methionine (R)-S-oxide reductase MsrB"/>
    <property type="match status" value="1"/>
</dbReference>
<gene>
    <name evidence="5" type="ORF">BPP43_06530</name>
</gene>
<dbReference type="Pfam" id="PF01641">
    <property type="entry name" value="SelR"/>
    <property type="match status" value="1"/>
</dbReference>
<dbReference type="GO" id="GO:0033743">
    <property type="term" value="F:peptide-methionine (R)-S-oxide reductase activity"/>
    <property type="evidence" value="ECO:0007669"/>
    <property type="project" value="UniProtKB-EC"/>
</dbReference>
<dbReference type="GO" id="GO:0030091">
    <property type="term" value="P:protein repair"/>
    <property type="evidence" value="ECO:0007669"/>
    <property type="project" value="InterPro"/>
</dbReference>
<proteinExistence type="predicted"/>
<protein>
    <recommendedName>
        <fullName evidence="1">peptide-methionine (R)-S-oxide reductase</fullName>
        <ecNumber evidence="1">1.8.4.12</ecNumber>
    </recommendedName>
</protein>
<dbReference type="Gene3D" id="2.170.150.20">
    <property type="entry name" value="Peptide methionine sulfoxide reductase"/>
    <property type="match status" value="1"/>
</dbReference>
<sequence>MYKYIILLLTISIISISCNGKEINNIIVQTNKADISNNNNRDDIKVSTSKLTSKEYEVLINKGTEFPFTGDLLDVKSDGVYTCKLCGNLLFKSDAKFNSGTGWPSFDDAVAENIKLVKDGCRVEVSCAKCGGHLGHVFYNEGFTDKQTRYCINSVSLNFVNKAEFEETNDSTNK</sequence>
<dbReference type="KEGG" id="bpip:BPP43_06530"/>
<name>A0A3B6VN47_BRAPL</name>
<evidence type="ECO:0000259" key="4">
    <source>
        <dbReference type="PROSITE" id="PS51790"/>
    </source>
</evidence>
<comment type="catalytic activity">
    <reaction evidence="3">
        <text>L-methionyl-[protein] + [thioredoxin]-disulfide + H2O = L-methionyl-(R)-S-oxide-[protein] + [thioredoxin]-dithiol</text>
        <dbReference type="Rhea" id="RHEA:24164"/>
        <dbReference type="Rhea" id="RHEA-COMP:10698"/>
        <dbReference type="Rhea" id="RHEA-COMP:10700"/>
        <dbReference type="Rhea" id="RHEA-COMP:12313"/>
        <dbReference type="Rhea" id="RHEA-COMP:12314"/>
        <dbReference type="ChEBI" id="CHEBI:15377"/>
        <dbReference type="ChEBI" id="CHEBI:16044"/>
        <dbReference type="ChEBI" id="CHEBI:29950"/>
        <dbReference type="ChEBI" id="CHEBI:45764"/>
        <dbReference type="ChEBI" id="CHEBI:50058"/>
        <dbReference type="EC" id="1.8.4.12"/>
    </reaction>
</comment>
<evidence type="ECO:0000256" key="3">
    <source>
        <dbReference type="ARBA" id="ARBA00048488"/>
    </source>
</evidence>
<evidence type="ECO:0000313" key="5">
    <source>
        <dbReference type="EMBL" id="AGA66544.1"/>
    </source>
</evidence>
<evidence type="ECO:0000256" key="1">
    <source>
        <dbReference type="ARBA" id="ARBA00012499"/>
    </source>
</evidence>
<dbReference type="InterPro" id="IPR028427">
    <property type="entry name" value="Met_Sox_Rdtase_MsrB"/>
</dbReference>
<dbReference type="AlphaFoldDB" id="A0A3B6VN47"/>
<feature type="domain" description="MsrB" evidence="4">
    <location>
        <begin position="44"/>
        <end position="162"/>
    </location>
</feature>
<dbReference type="InterPro" id="IPR002579">
    <property type="entry name" value="Met_Sox_Rdtase_MsrB_dom"/>
</dbReference>
<keyword evidence="6" id="KW-1185">Reference proteome</keyword>